<protein>
    <submittedName>
        <fullName evidence="1">Uncharacterized protein</fullName>
    </submittedName>
</protein>
<organism evidence="1 2">
    <name type="scientific">Mycolicibacterium aubagnense</name>
    <dbReference type="NCBI Taxonomy" id="319707"/>
    <lineage>
        <taxon>Bacteria</taxon>
        <taxon>Bacillati</taxon>
        <taxon>Actinomycetota</taxon>
        <taxon>Actinomycetes</taxon>
        <taxon>Mycobacteriales</taxon>
        <taxon>Mycobacteriaceae</taxon>
        <taxon>Mycolicibacterium</taxon>
    </lineage>
</organism>
<name>A0ABN5Z4B3_9MYCO</name>
<dbReference type="RefSeq" id="WP_138230347.1">
    <property type="nucleotide sequence ID" value="NZ_AP022577.1"/>
</dbReference>
<evidence type="ECO:0000313" key="1">
    <source>
        <dbReference type="EMBL" id="BBX87914.1"/>
    </source>
</evidence>
<sequence>MTLSSDTIIGFGGDGLPDTDWLGCHERATREQGDVARADAFSWMIAQFNRHVVLVQDAVDEVDPDIFPRQSVRVGSYRLFEFAVAREEMRTARVAQRQCAGEIRAGNEKAAVARRDSGPTYEEAAKEEIHACMSNFLCVTAFADEFHAPDPLRRWTDTVPEQCPDELRNFIDAYLDTLRSISALPAHDEALRSYLRSLRDVYDGPDAHFDAAAGRAHAWRVLMYDARMSDTRKPLD</sequence>
<keyword evidence="2" id="KW-1185">Reference proteome</keyword>
<gene>
    <name evidence="1" type="ORF">MAUB_57870</name>
</gene>
<reference evidence="1 2" key="1">
    <citation type="journal article" date="2019" name="Emerg. Microbes Infect.">
        <title>Comprehensive subspecies identification of 175 nontuberculous mycobacteria species based on 7547 genomic profiles.</title>
        <authorList>
            <person name="Matsumoto Y."/>
            <person name="Kinjo T."/>
            <person name="Motooka D."/>
            <person name="Nabeya D."/>
            <person name="Jung N."/>
            <person name="Uechi K."/>
            <person name="Horii T."/>
            <person name="Iida T."/>
            <person name="Fujita J."/>
            <person name="Nakamura S."/>
        </authorList>
    </citation>
    <scope>NUCLEOTIDE SEQUENCE [LARGE SCALE GENOMIC DNA]</scope>
    <source>
        <strain evidence="1 2">JCM 15296</strain>
    </source>
</reference>
<proteinExistence type="predicted"/>
<dbReference type="Proteomes" id="UP000465609">
    <property type="component" value="Chromosome"/>
</dbReference>
<accession>A0ABN5Z4B3</accession>
<evidence type="ECO:0000313" key="2">
    <source>
        <dbReference type="Proteomes" id="UP000465609"/>
    </source>
</evidence>
<dbReference type="EMBL" id="AP022577">
    <property type="protein sequence ID" value="BBX87914.1"/>
    <property type="molecule type" value="Genomic_DNA"/>
</dbReference>